<comment type="caution">
    <text evidence="1">The sequence shown here is derived from an EMBL/GenBank/DDBJ whole genome shotgun (WGS) entry which is preliminary data.</text>
</comment>
<dbReference type="Proteomes" id="UP000615446">
    <property type="component" value="Unassembled WGS sequence"/>
</dbReference>
<protein>
    <submittedName>
        <fullName evidence="1">Uncharacterized protein</fullName>
    </submittedName>
</protein>
<evidence type="ECO:0000313" key="3">
    <source>
        <dbReference type="Proteomes" id="UP000247702"/>
    </source>
</evidence>
<dbReference type="EMBL" id="BEXD01004424">
    <property type="protein sequence ID" value="GBC10876.1"/>
    <property type="molecule type" value="Genomic_DNA"/>
</dbReference>
<name>A0A2Z6S6H0_9GLOM</name>
<evidence type="ECO:0000313" key="1">
    <source>
        <dbReference type="EMBL" id="GBC10876.1"/>
    </source>
</evidence>
<dbReference type="Proteomes" id="UP000247702">
    <property type="component" value="Unassembled WGS sequence"/>
</dbReference>
<proteinExistence type="predicted"/>
<sequence>MEEGFIIVNKDQQIQKLNIQFLEIFQKNAKLVSNTFKTIESFFETVKKQLCSVNNLIYIVRDLTTSGKALLKKVPSEMILRRESKIKKWSRRVISLEKAPLSGGEAPALLSEFSADNIELSISTK</sequence>
<reference evidence="2" key="2">
    <citation type="submission" date="2019-10" db="EMBL/GenBank/DDBJ databases">
        <title>Conservation and host-specific expression of non-tandemly repeated heterogenous ribosome RNA gene in arbuscular mycorrhizal fungi.</title>
        <authorList>
            <person name="Maeda T."/>
            <person name="Kobayashi Y."/>
            <person name="Nakagawa T."/>
            <person name="Ezawa T."/>
            <person name="Yamaguchi K."/>
            <person name="Bino T."/>
            <person name="Nishimoto Y."/>
            <person name="Shigenobu S."/>
            <person name="Kawaguchi M."/>
        </authorList>
    </citation>
    <scope>NUCLEOTIDE SEQUENCE</scope>
    <source>
        <strain evidence="2">HR1</strain>
    </source>
</reference>
<gene>
    <name evidence="2" type="ORF">RCL2_001054600</name>
    <name evidence="1" type="ORF">RclHR1_09990001</name>
</gene>
<keyword evidence="3" id="KW-1185">Reference proteome</keyword>
<reference evidence="1 3" key="1">
    <citation type="submission" date="2017-11" db="EMBL/GenBank/DDBJ databases">
        <title>The genome of Rhizophagus clarus HR1 reveals common genetic basis of auxotrophy among arbuscular mycorrhizal fungi.</title>
        <authorList>
            <person name="Kobayashi Y."/>
        </authorList>
    </citation>
    <scope>NUCLEOTIDE SEQUENCE [LARGE SCALE GENOMIC DNA]</scope>
    <source>
        <strain evidence="1 3">HR1</strain>
    </source>
</reference>
<evidence type="ECO:0000313" key="2">
    <source>
        <dbReference type="EMBL" id="GES83388.1"/>
    </source>
</evidence>
<accession>A0A2Z6S6H0</accession>
<dbReference type="AlphaFoldDB" id="A0A2Z6S6H0"/>
<dbReference type="EMBL" id="BLAL01000068">
    <property type="protein sequence ID" value="GES83388.1"/>
    <property type="molecule type" value="Genomic_DNA"/>
</dbReference>
<organism evidence="1 3">
    <name type="scientific">Rhizophagus clarus</name>
    <dbReference type="NCBI Taxonomy" id="94130"/>
    <lineage>
        <taxon>Eukaryota</taxon>
        <taxon>Fungi</taxon>
        <taxon>Fungi incertae sedis</taxon>
        <taxon>Mucoromycota</taxon>
        <taxon>Glomeromycotina</taxon>
        <taxon>Glomeromycetes</taxon>
        <taxon>Glomerales</taxon>
        <taxon>Glomeraceae</taxon>
        <taxon>Rhizophagus</taxon>
    </lineage>
</organism>